<dbReference type="EMBL" id="GGEC01051648">
    <property type="protein sequence ID" value="MBX32132.1"/>
    <property type="molecule type" value="Transcribed_RNA"/>
</dbReference>
<sequence>MIWMPSIMSPPLQQILSLTFSGQQQTTVIATVFDFSS</sequence>
<organism evidence="1">
    <name type="scientific">Rhizophora mucronata</name>
    <name type="common">Asiatic mangrove</name>
    <dbReference type="NCBI Taxonomy" id="61149"/>
    <lineage>
        <taxon>Eukaryota</taxon>
        <taxon>Viridiplantae</taxon>
        <taxon>Streptophyta</taxon>
        <taxon>Embryophyta</taxon>
        <taxon>Tracheophyta</taxon>
        <taxon>Spermatophyta</taxon>
        <taxon>Magnoliopsida</taxon>
        <taxon>eudicotyledons</taxon>
        <taxon>Gunneridae</taxon>
        <taxon>Pentapetalae</taxon>
        <taxon>rosids</taxon>
        <taxon>fabids</taxon>
        <taxon>Malpighiales</taxon>
        <taxon>Rhizophoraceae</taxon>
        <taxon>Rhizophora</taxon>
    </lineage>
</organism>
<accession>A0A2P2MPH7</accession>
<evidence type="ECO:0000313" key="1">
    <source>
        <dbReference type="EMBL" id="MBX32133.1"/>
    </source>
</evidence>
<proteinExistence type="predicted"/>
<dbReference type="EMBL" id="GGEC01051650">
    <property type="protein sequence ID" value="MBX32134.1"/>
    <property type="molecule type" value="Transcribed_RNA"/>
</dbReference>
<name>A0A2P2MPH7_RHIMU</name>
<protein>
    <submittedName>
        <fullName evidence="1">Pollen-specific leucine-rich repeat extensin-like protein 2</fullName>
    </submittedName>
</protein>
<reference evidence="1" key="1">
    <citation type="submission" date="2018-02" db="EMBL/GenBank/DDBJ databases">
        <title>Rhizophora mucronata_Transcriptome.</title>
        <authorList>
            <person name="Meera S.P."/>
            <person name="Sreeshan A."/>
            <person name="Augustine A."/>
        </authorList>
    </citation>
    <scope>NUCLEOTIDE SEQUENCE</scope>
    <source>
        <tissue evidence="1">Leaf</tissue>
    </source>
</reference>
<dbReference type="EMBL" id="GGEC01051649">
    <property type="protein sequence ID" value="MBX32133.1"/>
    <property type="molecule type" value="Transcribed_RNA"/>
</dbReference>
<dbReference type="AlphaFoldDB" id="A0A2P2MPH7"/>